<protein>
    <recommendedName>
        <fullName evidence="2">Anti-sigma-W factor RsiW</fullName>
    </recommendedName>
</protein>
<keyword evidence="4" id="KW-0812">Transmembrane</keyword>
<keyword evidence="4" id="KW-1133">Transmembrane helix</keyword>
<proteinExistence type="inferred from homology"/>
<evidence type="ECO:0000256" key="1">
    <source>
        <dbReference type="ARBA" id="ARBA00024353"/>
    </source>
</evidence>
<evidence type="ECO:0000259" key="5">
    <source>
        <dbReference type="Pfam" id="PF13490"/>
    </source>
</evidence>
<dbReference type="Pfam" id="PF14257">
    <property type="entry name" value="DUF4349"/>
    <property type="match status" value="1"/>
</dbReference>
<feature type="compositionally biased region" description="Polar residues" evidence="3">
    <location>
        <begin position="167"/>
        <end position="177"/>
    </location>
</feature>
<feature type="domain" description="Putative zinc-finger" evidence="5">
    <location>
        <begin position="3"/>
        <end position="36"/>
    </location>
</feature>
<dbReference type="KEGG" id="bacg:D2962_11565"/>
<evidence type="ECO:0000256" key="2">
    <source>
        <dbReference type="ARBA" id="ARBA00024438"/>
    </source>
</evidence>
<feature type="compositionally biased region" description="Basic and acidic residues" evidence="3">
    <location>
        <begin position="380"/>
        <end position="393"/>
    </location>
</feature>
<keyword evidence="4" id="KW-0472">Membrane</keyword>
<comment type="similarity">
    <text evidence="1">Belongs to the zinc-associated anti-sigma factor (ZAS) superfamily. Anti-sigma-W factor family.</text>
</comment>
<evidence type="ECO:0000313" key="8">
    <source>
        <dbReference type="Proteomes" id="UP000280960"/>
    </source>
</evidence>
<dbReference type="RefSeq" id="WP_122015051.1">
    <property type="nucleotide sequence ID" value="NZ_CP033169.1"/>
</dbReference>
<feature type="compositionally biased region" description="Basic and acidic residues" evidence="3">
    <location>
        <begin position="354"/>
        <end position="373"/>
    </location>
</feature>
<dbReference type="InterPro" id="IPR041916">
    <property type="entry name" value="Anti_sigma_zinc_sf"/>
</dbReference>
<evidence type="ECO:0000256" key="4">
    <source>
        <dbReference type="SAM" id="Phobius"/>
    </source>
</evidence>
<sequence>MACETYRDIIDKYVEGLATLDEKTALEEHIKTCADCKSEVEDISKILRAFNSFESVDLPDDFMPSLHDKLLKMQAEHRNTGATTFFPKFIRISMASFYNFYRHNSKALAAGLCVILISFFLGRFSVMPGVHLTRTGNNIEQQMAKTESMSASSKAAQSPAALEQKSSEQNPVENNRIQADISGGSEKKLMMADNSAQSETEIEEEAQQEIQKNTLKDIQKDVAARAENDGTVHSIALNKSSRDGSVKDMASLKSGIQYKALQESGPKAAAATPSSQKEIQSKQVTVLVNDFDKKVVSAISLADQLGGDIQQSKITIESGGNSRKAYIVMKVPVENMASALEQIEALGELEKNFEEPQNENKGEAKTIEVDKRLMTVQTQDQKEQSEKNFSDKETVDEETQDKEKEMAIIQINIIEKETVQEPTN</sequence>
<keyword evidence="8" id="KW-1185">Reference proteome</keyword>
<feature type="transmembrane region" description="Helical" evidence="4">
    <location>
        <begin position="107"/>
        <end position="126"/>
    </location>
</feature>
<evidence type="ECO:0000259" key="6">
    <source>
        <dbReference type="Pfam" id="PF14257"/>
    </source>
</evidence>
<dbReference type="EMBL" id="CP033169">
    <property type="protein sequence ID" value="AYO31151.1"/>
    <property type="molecule type" value="Genomic_DNA"/>
</dbReference>
<dbReference type="AlphaFoldDB" id="A0A3G2R6V2"/>
<dbReference type="InterPro" id="IPR027383">
    <property type="entry name" value="Znf_put"/>
</dbReference>
<dbReference type="Gene3D" id="1.10.10.1320">
    <property type="entry name" value="Anti-sigma factor, zinc-finger domain"/>
    <property type="match status" value="1"/>
</dbReference>
<dbReference type="Pfam" id="PF13490">
    <property type="entry name" value="zf-HC2"/>
    <property type="match status" value="1"/>
</dbReference>
<dbReference type="InterPro" id="IPR025645">
    <property type="entry name" value="DUF4349"/>
</dbReference>
<name>A0A3G2R6V2_9FIRM</name>
<feature type="compositionally biased region" description="Low complexity" evidence="3">
    <location>
        <begin position="148"/>
        <end position="161"/>
    </location>
</feature>
<feature type="region of interest" description="Disordered" evidence="3">
    <location>
        <begin position="143"/>
        <end position="207"/>
    </location>
</feature>
<feature type="domain" description="DUF4349" evidence="6">
    <location>
        <begin position="277"/>
        <end position="379"/>
    </location>
</feature>
<gene>
    <name evidence="7" type="ORF">D2962_11565</name>
</gene>
<feature type="region of interest" description="Disordered" evidence="3">
    <location>
        <begin position="354"/>
        <end position="404"/>
    </location>
</feature>
<organism evidence="7 8">
    <name type="scientific">Biomaibacter acetigenes</name>
    <dbReference type="NCBI Taxonomy" id="2316383"/>
    <lineage>
        <taxon>Bacteria</taxon>
        <taxon>Bacillati</taxon>
        <taxon>Bacillota</taxon>
        <taxon>Clostridia</taxon>
        <taxon>Thermosediminibacterales</taxon>
        <taxon>Tepidanaerobacteraceae</taxon>
        <taxon>Biomaibacter</taxon>
    </lineage>
</organism>
<accession>A0A3G2R6V2</accession>
<evidence type="ECO:0000313" key="7">
    <source>
        <dbReference type="EMBL" id="AYO31151.1"/>
    </source>
</evidence>
<evidence type="ECO:0000256" key="3">
    <source>
        <dbReference type="SAM" id="MobiDB-lite"/>
    </source>
</evidence>
<dbReference type="Proteomes" id="UP000280960">
    <property type="component" value="Chromosome"/>
</dbReference>
<reference evidence="7 8" key="1">
    <citation type="submission" date="2018-10" db="EMBL/GenBank/DDBJ databases">
        <authorList>
            <person name="Zhang X."/>
        </authorList>
    </citation>
    <scope>NUCLEOTIDE SEQUENCE [LARGE SCALE GENOMIC DNA]</scope>
    <source>
        <strain evidence="7 8">SK-G1</strain>
    </source>
</reference>